<organism evidence="1 2">
    <name type="scientific">Leptospira weilii serovar Ranarum str. ICFT</name>
    <dbReference type="NCBI Taxonomy" id="1218598"/>
    <lineage>
        <taxon>Bacteria</taxon>
        <taxon>Pseudomonadati</taxon>
        <taxon>Spirochaetota</taxon>
        <taxon>Spirochaetia</taxon>
        <taxon>Leptospirales</taxon>
        <taxon>Leptospiraceae</taxon>
        <taxon>Leptospira</taxon>
    </lineage>
</organism>
<dbReference type="CDD" id="cd02513">
    <property type="entry name" value="CMP-NeuAc_Synthase"/>
    <property type="match status" value="1"/>
</dbReference>
<proteinExistence type="predicted"/>
<dbReference type="EMBL" id="AOHC02000052">
    <property type="protein sequence ID" value="EMY76169.1"/>
    <property type="molecule type" value="Genomic_DNA"/>
</dbReference>
<dbReference type="PANTHER" id="PTHR21485:SF6">
    <property type="entry name" value="N-ACYLNEURAMINATE CYTIDYLYLTRANSFERASE-RELATED"/>
    <property type="match status" value="1"/>
</dbReference>
<dbReference type="Gene3D" id="3.90.550.10">
    <property type="entry name" value="Spore Coat Polysaccharide Biosynthesis Protein SpsA, Chain A"/>
    <property type="match status" value="1"/>
</dbReference>
<dbReference type="InterPro" id="IPR003329">
    <property type="entry name" value="Cytidylyl_trans"/>
</dbReference>
<keyword evidence="1" id="KW-0548">Nucleotidyltransferase</keyword>
<evidence type="ECO:0000313" key="1">
    <source>
        <dbReference type="EMBL" id="EMY76169.1"/>
    </source>
</evidence>
<protein>
    <submittedName>
        <fullName evidence="1">Cytidylyltransferase</fullName>
        <ecNumber evidence="1">2.7.7.-</ecNumber>
    </submittedName>
</protein>
<dbReference type="GO" id="GO:0008781">
    <property type="term" value="F:N-acylneuraminate cytidylyltransferase activity"/>
    <property type="evidence" value="ECO:0007669"/>
    <property type="project" value="TreeGrafter"/>
</dbReference>
<dbReference type="InterPro" id="IPR029044">
    <property type="entry name" value="Nucleotide-diphossugar_trans"/>
</dbReference>
<comment type="caution">
    <text evidence="1">The sequence shown here is derived from an EMBL/GenBank/DDBJ whole genome shotgun (WGS) entry which is preliminary data.</text>
</comment>
<dbReference type="EC" id="2.7.7.-" evidence="1"/>
<dbReference type="Pfam" id="PF02348">
    <property type="entry name" value="CTP_transf_3"/>
    <property type="match status" value="1"/>
</dbReference>
<evidence type="ECO:0000313" key="2">
    <source>
        <dbReference type="Proteomes" id="UP000012313"/>
    </source>
</evidence>
<dbReference type="SUPFAM" id="SSF53448">
    <property type="entry name" value="Nucleotide-diphospho-sugar transferases"/>
    <property type="match status" value="1"/>
</dbReference>
<keyword evidence="2" id="KW-1185">Reference proteome</keyword>
<reference evidence="1" key="1">
    <citation type="submission" date="2013-03" db="EMBL/GenBank/DDBJ databases">
        <authorList>
            <person name="Harkins D.M."/>
            <person name="Durkin A.S."/>
            <person name="Brinkac L.M."/>
            <person name="Haft D.H."/>
            <person name="Selengut J.D."/>
            <person name="Sanka R."/>
            <person name="DePew J."/>
            <person name="Purushe J."/>
            <person name="Hartskeerl R.A."/>
            <person name="Ahmed A."/>
            <person name="van der Linden H."/>
            <person name="Goris M.G.A."/>
            <person name="Vinetz J.M."/>
            <person name="Sutton G.G."/>
            <person name="Nierman W.C."/>
            <person name="Fouts D.E."/>
        </authorList>
    </citation>
    <scope>NUCLEOTIDE SEQUENCE [LARGE SCALE GENOMIC DNA]</scope>
    <source>
        <strain evidence="1">ICFT</strain>
    </source>
</reference>
<dbReference type="InterPro" id="IPR050793">
    <property type="entry name" value="CMP-NeuNAc_synthase"/>
</dbReference>
<dbReference type="PANTHER" id="PTHR21485">
    <property type="entry name" value="HAD SUPERFAMILY MEMBERS CMAS AND KDSC"/>
    <property type="match status" value="1"/>
</dbReference>
<dbReference type="STRING" id="1218598.LEP1GSC060_1566"/>
<dbReference type="AlphaFoldDB" id="N1WGA2"/>
<sequence>MAHTIRYRLNLIADKKILGLIPARGGSKGIPRKNIIPIAGKPLIVWTIEAALKSKYLASVIVSTDDSEIAEVAKKAGASVPFLRPPELATDQSSGIDPVLHALDNLPEFDYVMLLQPTSPLRTSLDIDDCIEFAIQKKMNSVVSVCESQENPFWMFRLDDSLKMSKLLNVEDISRRQDSPKTYSLNGSMYLSQVDYFRERKKFITEDTLAFIMSKESSVDIDDMMDWKLAEILLLDKI</sequence>
<keyword evidence="1" id="KW-0808">Transferase</keyword>
<gene>
    <name evidence="1" type="ORF">LEP1GSC060_1566</name>
</gene>
<dbReference type="Proteomes" id="UP000012313">
    <property type="component" value="Unassembled WGS sequence"/>
</dbReference>
<name>N1WGA2_9LEPT</name>
<accession>N1WGA2</accession>